<dbReference type="InterPro" id="IPR011335">
    <property type="entry name" value="Restrct_endonuc-II-like"/>
</dbReference>
<dbReference type="PANTHER" id="PTHR35400:SF3">
    <property type="entry name" value="SLL1072 PROTEIN"/>
    <property type="match status" value="1"/>
</dbReference>
<dbReference type="Gene3D" id="3.90.1570.10">
    <property type="entry name" value="tt1808, chain A"/>
    <property type="match status" value="1"/>
</dbReference>
<dbReference type="Pfam" id="PF05685">
    <property type="entry name" value="Uma2"/>
    <property type="match status" value="1"/>
</dbReference>
<dbReference type="PANTHER" id="PTHR35400">
    <property type="entry name" value="SLR1083 PROTEIN"/>
    <property type="match status" value="1"/>
</dbReference>
<dbReference type="EMBL" id="BAAASD010000026">
    <property type="protein sequence ID" value="GAA2357432.1"/>
    <property type="molecule type" value="Genomic_DNA"/>
</dbReference>
<evidence type="ECO:0000313" key="3">
    <source>
        <dbReference type="Proteomes" id="UP001500253"/>
    </source>
</evidence>
<dbReference type="CDD" id="cd06260">
    <property type="entry name" value="DUF820-like"/>
    <property type="match status" value="1"/>
</dbReference>
<gene>
    <name evidence="2" type="ORF">GCM10010246_53640</name>
</gene>
<accession>A0ABP5TNA9</accession>
<dbReference type="InterPro" id="IPR008538">
    <property type="entry name" value="Uma2"/>
</dbReference>
<organism evidence="2 3">
    <name type="scientific">Streptomyces cuspidosporus</name>
    <dbReference type="NCBI Taxonomy" id="66882"/>
    <lineage>
        <taxon>Bacteria</taxon>
        <taxon>Bacillati</taxon>
        <taxon>Actinomycetota</taxon>
        <taxon>Actinomycetes</taxon>
        <taxon>Kitasatosporales</taxon>
        <taxon>Streptomycetaceae</taxon>
        <taxon>Streptomyces</taxon>
    </lineage>
</organism>
<feature type="domain" description="Putative restriction endonuclease" evidence="1">
    <location>
        <begin position="56"/>
        <end position="213"/>
    </location>
</feature>
<reference evidence="3" key="1">
    <citation type="journal article" date="2019" name="Int. J. Syst. Evol. Microbiol.">
        <title>The Global Catalogue of Microorganisms (GCM) 10K type strain sequencing project: providing services to taxonomists for standard genome sequencing and annotation.</title>
        <authorList>
            <consortium name="The Broad Institute Genomics Platform"/>
            <consortium name="The Broad Institute Genome Sequencing Center for Infectious Disease"/>
            <person name="Wu L."/>
            <person name="Ma J."/>
        </authorList>
    </citation>
    <scope>NUCLEOTIDE SEQUENCE [LARGE SCALE GENOMIC DNA]</scope>
    <source>
        <strain evidence="3">JCM 4316</strain>
    </source>
</reference>
<dbReference type="Proteomes" id="UP001500253">
    <property type="component" value="Unassembled WGS sequence"/>
</dbReference>
<evidence type="ECO:0000313" key="2">
    <source>
        <dbReference type="EMBL" id="GAA2357432.1"/>
    </source>
</evidence>
<protein>
    <recommendedName>
        <fullName evidence="1">Putative restriction endonuclease domain-containing protein</fullName>
    </recommendedName>
</protein>
<evidence type="ECO:0000259" key="1">
    <source>
        <dbReference type="Pfam" id="PF05685"/>
    </source>
</evidence>
<proteinExistence type="predicted"/>
<dbReference type="SUPFAM" id="SSF52980">
    <property type="entry name" value="Restriction endonuclease-like"/>
    <property type="match status" value="1"/>
</dbReference>
<keyword evidence="3" id="KW-1185">Reference proteome</keyword>
<sequence>MHPFGARSGLGLELSASVRGLCPAGDKEHGEAVMTVMSVTAETRVDDHEGPWSIADVLALPEHPARARYELVDGVLMVSPAPSWDHQIVSGELLRRINSALVRSAAAFLAAGAVMVAEKSRLFIPDIAVVDRAAVQRGTLAVPLEAVLLLVEIVSPFNRSTDRILKPALYAQAKVPAYWRVELEPDVRVVVHELTVDTYREVATVTGKEAVEVAGEFTVDLDVAALLDDLAD</sequence>
<name>A0ABP5TNA9_9ACTN</name>
<dbReference type="InterPro" id="IPR012296">
    <property type="entry name" value="Nuclease_put_TT1808"/>
</dbReference>
<comment type="caution">
    <text evidence="2">The sequence shown here is derived from an EMBL/GenBank/DDBJ whole genome shotgun (WGS) entry which is preliminary data.</text>
</comment>